<evidence type="ECO:0000259" key="1">
    <source>
        <dbReference type="Pfam" id="PF01402"/>
    </source>
</evidence>
<dbReference type="Pfam" id="PF01402">
    <property type="entry name" value="RHH_1"/>
    <property type="match status" value="1"/>
</dbReference>
<gene>
    <name evidence="2" type="ORF">ABWT76_005241</name>
</gene>
<dbReference type="InterPro" id="IPR010985">
    <property type="entry name" value="Ribbon_hlx_hlx"/>
</dbReference>
<name>A0AAU8JEE9_9CYAN</name>
<organism evidence="2">
    <name type="scientific">Planktothricoides raciborskii GIHE-MW2</name>
    <dbReference type="NCBI Taxonomy" id="2792601"/>
    <lineage>
        <taxon>Bacteria</taxon>
        <taxon>Bacillati</taxon>
        <taxon>Cyanobacteriota</taxon>
        <taxon>Cyanophyceae</taxon>
        <taxon>Oscillatoriophycideae</taxon>
        <taxon>Oscillatoriales</taxon>
        <taxon>Oscillatoriaceae</taxon>
        <taxon>Planktothricoides</taxon>
    </lineage>
</organism>
<accession>A0AAU8JEE9</accession>
<dbReference type="EMBL" id="CP159837">
    <property type="protein sequence ID" value="XCM36479.1"/>
    <property type="molecule type" value="Genomic_DNA"/>
</dbReference>
<reference evidence="2" key="1">
    <citation type="submission" date="2024-07" db="EMBL/GenBank/DDBJ databases">
        <authorList>
            <person name="Kim Y.J."/>
            <person name="Jeong J.Y."/>
        </authorList>
    </citation>
    <scope>NUCLEOTIDE SEQUENCE</scope>
    <source>
        <strain evidence="2">GIHE-MW2</strain>
    </source>
</reference>
<dbReference type="GO" id="GO:0006355">
    <property type="term" value="P:regulation of DNA-templated transcription"/>
    <property type="evidence" value="ECO:0007669"/>
    <property type="project" value="InterPro"/>
</dbReference>
<evidence type="ECO:0000313" key="2">
    <source>
        <dbReference type="EMBL" id="XCM36479.1"/>
    </source>
</evidence>
<dbReference type="SUPFAM" id="SSF47598">
    <property type="entry name" value="Ribbon-helix-helix"/>
    <property type="match status" value="1"/>
</dbReference>
<dbReference type="AlphaFoldDB" id="A0AAU8JEE9"/>
<proteinExistence type="predicted"/>
<dbReference type="RefSeq" id="WP_156331849.1">
    <property type="nucleotide sequence ID" value="NZ_CP159837.1"/>
</dbReference>
<sequence length="58" mass="6736">MSPKKRLSDRVLTIRLPELELEKLEAYCQATKRTKTDVVREMIRKIKIKSASDSESSQ</sequence>
<dbReference type="InterPro" id="IPR002145">
    <property type="entry name" value="CopG"/>
</dbReference>
<protein>
    <submittedName>
        <fullName evidence="2">Ribbon-helix-helix protein, CopG family</fullName>
    </submittedName>
</protein>
<feature type="domain" description="Ribbon-helix-helix protein CopG" evidence="1">
    <location>
        <begin position="11"/>
        <end position="45"/>
    </location>
</feature>